<dbReference type="GO" id="GO:0005886">
    <property type="term" value="C:plasma membrane"/>
    <property type="evidence" value="ECO:0007669"/>
    <property type="project" value="UniProtKB-SubCell"/>
</dbReference>
<dbReference type="Pfam" id="PF00213">
    <property type="entry name" value="OSCP"/>
    <property type="match status" value="1"/>
</dbReference>
<keyword evidence="5 8" id="KW-0472">Membrane</keyword>
<comment type="caution">
    <text evidence="9">The sequence shown here is derived from an EMBL/GenBank/DDBJ whole genome shotgun (WGS) entry which is preliminary data.</text>
</comment>
<dbReference type="GO" id="GO:0045259">
    <property type="term" value="C:proton-transporting ATP synthase complex"/>
    <property type="evidence" value="ECO:0007669"/>
    <property type="project" value="UniProtKB-KW"/>
</dbReference>
<dbReference type="InterPro" id="IPR026015">
    <property type="entry name" value="ATP_synth_OSCP/delta_N_sf"/>
</dbReference>
<evidence type="ECO:0000256" key="3">
    <source>
        <dbReference type="ARBA" id="ARBA00022781"/>
    </source>
</evidence>
<evidence type="ECO:0000256" key="8">
    <source>
        <dbReference type="HAMAP-Rule" id="MF_01416"/>
    </source>
</evidence>
<keyword evidence="8" id="KW-1003">Cell membrane</keyword>
<dbReference type="PANTHER" id="PTHR11910">
    <property type="entry name" value="ATP SYNTHASE DELTA CHAIN"/>
    <property type="match status" value="1"/>
</dbReference>
<dbReference type="SUPFAM" id="SSF47928">
    <property type="entry name" value="N-terminal domain of the delta subunit of the F1F0-ATP synthase"/>
    <property type="match status" value="1"/>
</dbReference>
<dbReference type="InterPro" id="IPR000711">
    <property type="entry name" value="ATPase_OSCP/dsu"/>
</dbReference>
<protein>
    <recommendedName>
        <fullName evidence="8">ATP synthase subunit delta</fullName>
    </recommendedName>
    <alternativeName>
        <fullName evidence="8">ATP synthase F(1) sector subunit delta</fullName>
    </alternativeName>
    <alternativeName>
        <fullName evidence="8">F-type ATPase subunit delta</fullName>
        <shortName evidence="8">F-ATPase subunit delta</shortName>
    </alternativeName>
</protein>
<dbReference type="RefSeq" id="WP_118875011.1">
    <property type="nucleotide sequence ID" value="NZ_QWEI01000001.1"/>
</dbReference>
<proteinExistence type="inferred from homology"/>
<keyword evidence="7 8" id="KW-0066">ATP synthesis</keyword>
<dbReference type="Proteomes" id="UP000265692">
    <property type="component" value="Unassembled WGS sequence"/>
</dbReference>
<gene>
    <name evidence="8" type="primary">atpH</name>
    <name evidence="9" type="ORF">D1B33_03905</name>
</gene>
<sequence>MSQLTIANRYATALFQLALEKQAVTEINADLDEVVKVFETTPEFVSLLASPKFSNARKKQIVAETFAGAHPLLVNTLELLIDKKRIDEVSNLAIRFKALAAEAQGYAEATVFSTRALTDQEKDEISASFGKLVGKEKLSITNVIEPSILGGVRVQIGNYIFDNTIASKLQGLKRTLAV</sequence>
<evidence type="ECO:0000256" key="4">
    <source>
        <dbReference type="ARBA" id="ARBA00023065"/>
    </source>
</evidence>
<dbReference type="GO" id="GO:0046933">
    <property type="term" value="F:proton-transporting ATP synthase activity, rotational mechanism"/>
    <property type="evidence" value="ECO:0007669"/>
    <property type="project" value="UniProtKB-UniRule"/>
</dbReference>
<dbReference type="PROSITE" id="PS00389">
    <property type="entry name" value="ATPASE_DELTA"/>
    <property type="match status" value="1"/>
</dbReference>
<dbReference type="InterPro" id="IPR020781">
    <property type="entry name" value="ATPase_OSCP/d_CS"/>
</dbReference>
<comment type="similarity">
    <text evidence="8">Belongs to the ATPase delta chain family.</text>
</comment>
<comment type="function">
    <text evidence="8">F(1)F(0) ATP synthase produces ATP from ADP in the presence of a proton or sodium gradient. F-type ATPases consist of two structural domains, F(1) containing the extramembraneous catalytic core and F(0) containing the membrane proton channel, linked together by a central stalk and a peripheral stalk. During catalysis, ATP synthesis in the catalytic domain of F(1) is coupled via a rotary mechanism of the central stalk subunits to proton translocation.</text>
</comment>
<evidence type="ECO:0000256" key="7">
    <source>
        <dbReference type="ARBA" id="ARBA00023310"/>
    </source>
</evidence>
<dbReference type="AlphaFoldDB" id="A0A396SU35"/>
<dbReference type="Gene3D" id="1.10.520.20">
    <property type="entry name" value="N-terminal domain of the delta subunit of the F1F0-ATP synthase"/>
    <property type="match status" value="1"/>
</dbReference>
<keyword evidence="10" id="KW-1185">Reference proteome</keyword>
<dbReference type="EMBL" id="QWEI01000001">
    <property type="protein sequence ID" value="RHW40001.1"/>
    <property type="molecule type" value="Genomic_DNA"/>
</dbReference>
<evidence type="ECO:0000256" key="5">
    <source>
        <dbReference type="ARBA" id="ARBA00023136"/>
    </source>
</evidence>
<evidence type="ECO:0000256" key="1">
    <source>
        <dbReference type="ARBA" id="ARBA00004370"/>
    </source>
</evidence>
<keyword evidence="3 8" id="KW-0375">Hydrogen ion transport</keyword>
<reference evidence="9 10" key="1">
    <citation type="submission" date="2018-08" db="EMBL/GenBank/DDBJ databases">
        <title>Lysinibacillus sp. YLB-03 draft genome sequence.</title>
        <authorList>
            <person name="Yu L."/>
        </authorList>
    </citation>
    <scope>NUCLEOTIDE SEQUENCE [LARGE SCALE GENOMIC DNA]</scope>
    <source>
        <strain evidence="9 10">YLB-03</strain>
    </source>
</reference>
<organism evidence="9 10">
    <name type="scientific">Ureibacillus yapensis</name>
    <dbReference type="NCBI Taxonomy" id="2304605"/>
    <lineage>
        <taxon>Bacteria</taxon>
        <taxon>Bacillati</taxon>
        <taxon>Bacillota</taxon>
        <taxon>Bacilli</taxon>
        <taxon>Bacillales</taxon>
        <taxon>Caryophanaceae</taxon>
        <taxon>Ureibacillus</taxon>
    </lineage>
</organism>
<comment type="subcellular location">
    <subcellularLocation>
        <location evidence="8">Cell membrane</location>
        <topology evidence="8">Peripheral membrane protein</topology>
    </subcellularLocation>
    <subcellularLocation>
        <location evidence="1">Membrane</location>
    </subcellularLocation>
</comment>
<keyword evidence="4 8" id="KW-0406">Ion transport</keyword>
<keyword evidence="6 8" id="KW-0139">CF(1)</keyword>
<comment type="function">
    <text evidence="8">This protein is part of the stalk that links CF(0) to CF(1). It either transmits conformational changes from CF(0) to CF(1) or is implicated in proton conduction.</text>
</comment>
<evidence type="ECO:0000313" key="10">
    <source>
        <dbReference type="Proteomes" id="UP000265692"/>
    </source>
</evidence>
<dbReference type="NCBIfam" id="TIGR01145">
    <property type="entry name" value="ATP_synt_delta"/>
    <property type="match status" value="1"/>
</dbReference>
<dbReference type="NCBIfam" id="NF004403">
    <property type="entry name" value="PRK05758.2-4"/>
    <property type="match status" value="1"/>
</dbReference>
<accession>A0A396SU35</accession>
<keyword evidence="2 8" id="KW-0813">Transport</keyword>
<dbReference type="PRINTS" id="PR00125">
    <property type="entry name" value="ATPASEDELTA"/>
</dbReference>
<dbReference type="OrthoDB" id="9802471at2"/>
<evidence type="ECO:0000256" key="2">
    <source>
        <dbReference type="ARBA" id="ARBA00022448"/>
    </source>
</evidence>
<dbReference type="HAMAP" id="MF_01416">
    <property type="entry name" value="ATP_synth_delta_bact"/>
    <property type="match status" value="1"/>
</dbReference>
<name>A0A396SU35_9BACL</name>
<evidence type="ECO:0000256" key="6">
    <source>
        <dbReference type="ARBA" id="ARBA00023196"/>
    </source>
</evidence>
<evidence type="ECO:0000313" key="9">
    <source>
        <dbReference type="EMBL" id="RHW40001.1"/>
    </source>
</evidence>